<dbReference type="GO" id="GO:0015074">
    <property type="term" value="P:DNA integration"/>
    <property type="evidence" value="ECO:0007669"/>
    <property type="project" value="InterPro"/>
</dbReference>
<gene>
    <name evidence="2" type="ORF">C1SCF055_LOCUS23983</name>
</gene>
<dbReference type="PROSITE" id="PS50994">
    <property type="entry name" value="INTEGRASE"/>
    <property type="match status" value="1"/>
</dbReference>
<protein>
    <recommendedName>
        <fullName evidence="1">Integrase catalytic domain-containing protein</fullName>
    </recommendedName>
</protein>
<dbReference type="EMBL" id="CAMXCT020002358">
    <property type="protein sequence ID" value="CAL1150996.1"/>
    <property type="molecule type" value="Genomic_DNA"/>
</dbReference>
<feature type="non-terminal residue" evidence="2">
    <location>
        <position position="1563"/>
    </location>
</feature>
<proteinExistence type="predicted"/>
<keyword evidence="4" id="KW-1185">Reference proteome</keyword>
<evidence type="ECO:0000313" key="4">
    <source>
        <dbReference type="Proteomes" id="UP001152797"/>
    </source>
</evidence>
<accession>A0A9P1CUF7</accession>
<dbReference type="SUPFAM" id="SSF53098">
    <property type="entry name" value="Ribonuclease H-like"/>
    <property type="match status" value="1"/>
</dbReference>
<reference evidence="3" key="2">
    <citation type="submission" date="2024-04" db="EMBL/GenBank/DDBJ databases">
        <authorList>
            <person name="Chen Y."/>
            <person name="Shah S."/>
            <person name="Dougan E. K."/>
            <person name="Thang M."/>
            <person name="Chan C."/>
        </authorList>
    </citation>
    <scope>NUCLEOTIDE SEQUENCE [LARGE SCALE GENOMIC DNA]</scope>
</reference>
<dbReference type="Gene3D" id="3.30.420.10">
    <property type="entry name" value="Ribonuclease H-like superfamily/Ribonuclease H"/>
    <property type="match status" value="1"/>
</dbReference>
<dbReference type="InterPro" id="IPR036397">
    <property type="entry name" value="RNaseH_sf"/>
</dbReference>
<dbReference type="EMBL" id="CAMXCT010002358">
    <property type="protein sequence ID" value="CAI3997621.1"/>
    <property type="molecule type" value="Genomic_DNA"/>
</dbReference>
<evidence type="ECO:0000313" key="2">
    <source>
        <dbReference type="EMBL" id="CAI3997621.1"/>
    </source>
</evidence>
<dbReference type="Proteomes" id="UP001152797">
    <property type="component" value="Unassembled WGS sequence"/>
</dbReference>
<dbReference type="InterPro" id="IPR001584">
    <property type="entry name" value="Integrase_cat-core"/>
</dbReference>
<dbReference type="InterPro" id="IPR012337">
    <property type="entry name" value="RNaseH-like_sf"/>
</dbReference>
<evidence type="ECO:0000313" key="3">
    <source>
        <dbReference type="EMBL" id="CAL1150996.1"/>
    </source>
</evidence>
<dbReference type="OrthoDB" id="413239at2759"/>
<dbReference type="EMBL" id="CAMXCT030002358">
    <property type="protein sequence ID" value="CAL4784933.1"/>
    <property type="molecule type" value="Genomic_DNA"/>
</dbReference>
<comment type="caution">
    <text evidence="2">The sequence shown here is derived from an EMBL/GenBank/DDBJ whole genome shotgun (WGS) entry which is preliminary data.</text>
</comment>
<name>A0A9P1CUF7_9DINO</name>
<reference evidence="2" key="1">
    <citation type="submission" date="2022-10" db="EMBL/GenBank/DDBJ databases">
        <authorList>
            <person name="Chen Y."/>
            <person name="Dougan E. K."/>
            <person name="Chan C."/>
            <person name="Rhodes N."/>
            <person name="Thang M."/>
        </authorList>
    </citation>
    <scope>NUCLEOTIDE SEQUENCE</scope>
</reference>
<feature type="domain" description="Integrase catalytic" evidence="1">
    <location>
        <begin position="1151"/>
        <end position="1328"/>
    </location>
</feature>
<organism evidence="2">
    <name type="scientific">Cladocopium goreaui</name>
    <dbReference type="NCBI Taxonomy" id="2562237"/>
    <lineage>
        <taxon>Eukaryota</taxon>
        <taxon>Sar</taxon>
        <taxon>Alveolata</taxon>
        <taxon>Dinophyceae</taxon>
        <taxon>Suessiales</taxon>
        <taxon>Symbiodiniaceae</taxon>
        <taxon>Cladocopium</taxon>
    </lineage>
</organism>
<evidence type="ECO:0000259" key="1">
    <source>
        <dbReference type="PROSITE" id="PS50994"/>
    </source>
</evidence>
<dbReference type="GO" id="GO:0003676">
    <property type="term" value="F:nucleic acid binding"/>
    <property type="evidence" value="ECO:0007669"/>
    <property type="project" value="InterPro"/>
</dbReference>
<sequence length="1563" mass="177735">VGEDFGDWKCVQHPPAKSPIPTAGYHRYIGSGAVIAPGLAFACATSLVHLLGLQALLADFFYQISEETFYQFSLKQWHRQSLPNASAICSQYFDFKRRPGEPMTAFLVRESLGYAEFVESLVRLAEEKKGSSSDKTEINELTFADSFVLGVLRGFRILQAAGLTPDERRVILSSTRGSLEFEEITKALQTLWDEQFAGQRHQTHQAHFQESFAAERDEHEDQFWEDANYAEDWSYYDSSWDWPETYVAEQIPEEPQDNPEDDAAIREAQQAEKVAESLAVEAQRTWSEAQRATAALRKDRGFGQHSMSGNSQKGKGCWICNGPHLSRDCPDRQHPHYTKGKSKGKFGYAAEFSPWDYQAYDDFYMGRSKGKKGKSHHWLESQAWLKGKGPRHAGSGKGPLRPPVNAYHSELFVGGLEMLRSPNELQASTKESLPSTHGLLDCGATASAGPQIAVEKLISAVLSKDSQAQIDIRQGDRPYFRFGNGRWGRALYKVEINSCVSGQTRKFGLYALPNPAELHSPDFDMNSLVPILIGMDHLSSPSSAMTIDFMTGLALDSHEIEPMVYQLASNRKGHFVLDIVYFLTKVGPDLRDPRMRRHQWPCYGNHQAAKPKANPFGQWIQCRVCNLRLEYTPRRGATAQATKAENEHQVIRMLQELETMLDGVPPSAELCLAMQKKVDAETQLEIMVGKHLSSLKAKPSSTQSKAKAKAKAYPVSTSIATPTHMVEEQEEMANLAHDLHNFLTAEEMDHVRTLVANRQAAINMEFGVMNPEEEQVVEEAEWVVQRWRWLYIIYPADGFEEIFYDITTNYNLDVFLFDFDIIIELYALDEIYGCQGSADGYNLADLYGLCGLRPRRINLHQGFDVYKDKTWAHLRELRRQHKPKRLWFSLRCTMWCQWTYINYSNPEKKILLAAYRRKEIRMLWNAVHFIENTLKEDPDIDIYWEWPWPCIGWGQGPLLRLQQVLHAHGREWLPCRIDGCNYGLRANDGAGDFLRKQWMVRTTSSTFHQKFKTKTCPGGHRHSHAIANAWRQELLSDRNQRLLFAVDDQPSMVSIEEELNVLEEGDGNLFPVQQPLGSVEPNPDELEQWKTRVSHFHKAAGHPTNRNLARVIKDSGAPDWKVRVALEHSCETCKSLKAGSLSSGQVPPAATHALPKAWQVIGLDAFEWTVPGLKKKARFLLIIDLATKLRSAVLIRTYPDNTMHGESSEEVIQALVSGWLAHYPKPEIIIPDNASSFASAYFHEFVLAQGIRLHFPPEKEPWSHGIVEAAGKDVKHVATAIQTESLDNTPEMTLALACSALNSTEYTACFSAHQWAFGSHYSISDEDVRLWQAVDPSKEFVNVAKARQDAEEIARQSRAKRVLSKLSNTTVRQPLRKFSITDLVMVWRRVQTGEHHQGNRGGLKKSSRPHWAGPGRVVFAEAIPHQEGDDTREHIIWVLMGRKLWRCSAHSVRPVNETERLQHELFEKNDPTQWRTLADMLPQKEFIDVTAEIPSPDELEIPDLPTALMQLRMLQSDEPEANKHWLMRIIDKFIAAHHLDFAKTYLHHIILYLLQLARHLSQV</sequence>